<organism evidence="1 2">
    <name type="scientific">Acinetobacter larvae</name>
    <dbReference type="NCBI Taxonomy" id="1789224"/>
    <lineage>
        <taxon>Bacteria</taxon>
        <taxon>Pseudomonadati</taxon>
        <taxon>Pseudomonadota</taxon>
        <taxon>Gammaproteobacteria</taxon>
        <taxon>Moraxellales</taxon>
        <taxon>Moraxellaceae</taxon>
        <taxon>Acinetobacter</taxon>
    </lineage>
</organism>
<dbReference type="OrthoDB" id="6647753at2"/>
<name>A0A1B2LVZ6_9GAMM</name>
<gene>
    <name evidence="1" type="ORF">BFG52_01320</name>
</gene>
<dbReference type="AlphaFoldDB" id="A0A1B2LVZ6"/>
<evidence type="ECO:0000313" key="1">
    <source>
        <dbReference type="EMBL" id="AOA57122.1"/>
    </source>
</evidence>
<dbReference type="EMBL" id="CP016895">
    <property type="protein sequence ID" value="AOA57122.1"/>
    <property type="molecule type" value="Genomic_DNA"/>
</dbReference>
<dbReference type="Proteomes" id="UP000093391">
    <property type="component" value="Chromosome"/>
</dbReference>
<protein>
    <submittedName>
        <fullName evidence="1">Uncharacterized protein</fullName>
    </submittedName>
</protein>
<dbReference type="STRING" id="1789224.BFG52_01320"/>
<evidence type="ECO:0000313" key="2">
    <source>
        <dbReference type="Proteomes" id="UP000093391"/>
    </source>
</evidence>
<proteinExistence type="predicted"/>
<dbReference type="KEGG" id="ala:BFG52_01320"/>
<dbReference type="RefSeq" id="WP_067551559.1">
    <property type="nucleotide sequence ID" value="NZ_CP016895.1"/>
</dbReference>
<sequence>MFKPFSNATDSHAVQDLTFENQGDSVNIYGNIQITKDQQGLRAAKVLQKICNDMVAQLEQVPELPAKIVLQEAQEIDNPFL</sequence>
<keyword evidence="2" id="KW-1185">Reference proteome</keyword>
<reference evidence="1 2" key="1">
    <citation type="submission" date="2016-08" db="EMBL/GenBank/DDBJ databases">
        <authorList>
            <person name="Seilhamer J.J."/>
        </authorList>
    </citation>
    <scope>NUCLEOTIDE SEQUENCE [LARGE SCALE GENOMIC DNA]</scope>
    <source>
        <strain evidence="1 2">BRTC-1</strain>
    </source>
</reference>
<accession>A0A1B2LVZ6</accession>